<sequence length="360" mass="38290">MTVITFPRDAARPAGAPRADAARGAGTARTDTADLATQRTVSRHLVHRAALAEVFLTDFRSVDATTFHAAAQLPADHAYYGDHTGSPAMHDPLAVFEGVRQMLLCAMHLQHDAGSATKSITATARMEITDPEPLRAAGPLDLVLLGSVLLVKEYEGAVSRVVHQVRVTAGGHEAGTVTVDTAQRPDAVYQKLRMGHRDTLPPTSDTVERHTGGAPLAPHLVGRERDANVVLRDVRPSADGAVARLRVPVAHPSMFDHPQDHVPGPVMMEAARQAALFAAGEHLGLAPSKLFLRRVDASYLRFAELDSDITVRVGPVDGSVPGRVGARVDFEQDGTAVASLYVELGSTAARRPAGEVRDAV</sequence>
<dbReference type="InterPro" id="IPR005509">
    <property type="entry name" value="AfsA_hotdog_dom"/>
</dbReference>
<gene>
    <name evidence="3" type="primary">scbA</name>
    <name evidence="3" type="ORF">GCM10009759_61940</name>
</gene>
<evidence type="ECO:0000259" key="2">
    <source>
        <dbReference type="Pfam" id="PF03756"/>
    </source>
</evidence>
<dbReference type="RefSeq" id="WP_344556921.1">
    <property type="nucleotide sequence ID" value="NZ_BAAANS010000054.1"/>
</dbReference>
<protein>
    <submittedName>
        <fullName evidence="3">Gamma-butyrolactone biosynthesis protein ScbA</fullName>
    </submittedName>
</protein>
<proteinExistence type="predicted"/>
<name>A0ABP5JD91_9ACTN</name>
<keyword evidence="4" id="KW-1185">Reference proteome</keyword>
<feature type="compositionally biased region" description="Low complexity" evidence="1">
    <location>
        <begin position="12"/>
        <end position="30"/>
    </location>
</feature>
<accession>A0ABP5JD91</accession>
<evidence type="ECO:0000313" key="3">
    <source>
        <dbReference type="EMBL" id="GAA2116387.1"/>
    </source>
</evidence>
<dbReference type="EMBL" id="BAAANS010000054">
    <property type="protein sequence ID" value="GAA2116387.1"/>
    <property type="molecule type" value="Genomic_DNA"/>
</dbReference>
<comment type="caution">
    <text evidence="3">The sequence shown here is derived from an EMBL/GenBank/DDBJ whole genome shotgun (WGS) entry which is preliminary data.</text>
</comment>
<reference evidence="4" key="1">
    <citation type="journal article" date="2019" name="Int. J. Syst. Evol. Microbiol.">
        <title>The Global Catalogue of Microorganisms (GCM) 10K type strain sequencing project: providing services to taxonomists for standard genome sequencing and annotation.</title>
        <authorList>
            <consortium name="The Broad Institute Genomics Platform"/>
            <consortium name="The Broad Institute Genome Sequencing Center for Infectious Disease"/>
            <person name="Wu L."/>
            <person name="Ma J."/>
        </authorList>
    </citation>
    <scope>NUCLEOTIDE SEQUENCE [LARGE SCALE GENOMIC DNA]</scope>
    <source>
        <strain evidence="4">JCM 14559</strain>
    </source>
</reference>
<dbReference type="Pfam" id="PF03756">
    <property type="entry name" value="AfsA"/>
    <property type="match status" value="2"/>
</dbReference>
<dbReference type="SUPFAM" id="SSF54637">
    <property type="entry name" value="Thioesterase/thiol ester dehydrase-isomerase"/>
    <property type="match status" value="1"/>
</dbReference>
<evidence type="ECO:0000313" key="4">
    <source>
        <dbReference type="Proteomes" id="UP001500897"/>
    </source>
</evidence>
<feature type="region of interest" description="Disordered" evidence="1">
    <location>
        <begin position="9"/>
        <end position="30"/>
    </location>
</feature>
<dbReference type="InterPro" id="IPR029069">
    <property type="entry name" value="HotDog_dom_sf"/>
</dbReference>
<feature type="domain" description="A-factor biosynthesis hotdog" evidence="2">
    <location>
        <begin position="220"/>
        <end position="339"/>
    </location>
</feature>
<feature type="domain" description="A-factor biosynthesis hotdog" evidence="2">
    <location>
        <begin position="45"/>
        <end position="179"/>
    </location>
</feature>
<organism evidence="3 4">
    <name type="scientific">Kitasatospora saccharophila</name>
    <dbReference type="NCBI Taxonomy" id="407973"/>
    <lineage>
        <taxon>Bacteria</taxon>
        <taxon>Bacillati</taxon>
        <taxon>Actinomycetota</taxon>
        <taxon>Actinomycetes</taxon>
        <taxon>Kitasatosporales</taxon>
        <taxon>Streptomycetaceae</taxon>
        <taxon>Kitasatospora</taxon>
    </lineage>
</organism>
<dbReference type="Proteomes" id="UP001500897">
    <property type="component" value="Unassembled WGS sequence"/>
</dbReference>
<evidence type="ECO:0000256" key="1">
    <source>
        <dbReference type="SAM" id="MobiDB-lite"/>
    </source>
</evidence>